<reference evidence="2 3" key="1">
    <citation type="submission" date="2019-07" db="EMBL/GenBank/DDBJ databases">
        <title>The draft genome sequence of Aquimarina algiphila M91.</title>
        <authorList>
            <person name="Meng X."/>
        </authorList>
    </citation>
    <scope>NUCLEOTIDE SEQUENCE [LARGE SCALE GENOMIC DNA]</scope>
    <source>
        <strain evidence="2 3">M91</strain>
    </source>
</reference>
<evidence type="ECO:0000256" key="1">
    <source>
        <dbReference type="SAM" id="Phobius"/>
    </source>
</evidence>
<keyword evidence="1" id="KW-0812">Transmembrane</keyword>
<dbReference type="OrthoDB" id="1448588at2"/>
<evidence type="ECO:0000313" key="3">
    <source>
        <dbReference type="Proteomes" id="UP000318833"/>
    </source>
</evidence>
<dbReference type="RefSeq" id="WP_143917663.1">
    <property type="nucleotide sequence ID" value="NZ_CANLFO010000003.1"/>
</dbReference>
<protein>
    <recommendedName>
        <fullName evidence="4">O-antigen ligase family protein</fullName>
    </recommendedName>
</protein>
<dbReference type="AlphaFoldDB" id="A0A554VG06"/>
<evidence type="ECO:0008006" key="4">
    <source>
        <dbReference type="Google" id="ProtNLM"/>
    </source>
</evidence>
<name>A0A554VG06_9FLAO</name>
<comment type="caution">
    <text evidence="2">The sequence shown here is derived from an EMBL/GenBank/DDBJ whole genome shotgun (WGS) entry which is preliminary data.</text>
</comment>
<gene>
    <name evidence="2" type="ORF">FOF46_19990</name>
</gene>
<sequence length="168" mass="20196">MKKKKILFFSVISAIIGLIFFKNNIGRLIFKMFPFWENVYNRYGLLGTLTSKRSTMLTDFIDYMIHEWNTLNYLFGIGEYEKHKIEFEFFDVFMFFGLIGVFVFWLLFKKYFYNRSNRLSVCLLMNILITSFFSGALFISVTGMMFFYMVFQWINVLNNNQLNSELIE</sequence>
<keyword evidence="1" id="KW-1133">Transmembrane helix</keyword>
<dbReference type="Proteomes" id="UP000318833">
    <property type="component" value="Unassembled WGS sequence"/>
</dbReference>
<feature type="transmembrane region" description="Helical" evidence="1">
    <location>
        <begin position="120"/>
        <end position="151"/>
    </location>
</feature>
<dbReference type="EMBL" id="VLNR01000047">
    <property type="protein sequence ID" value="TSE06269.1"/>
    <property type="molecule type" value="Genomic_DNA"/>
</dbReference>
<organism evidence="2 3">
    <name type="scientific">Aquimarina algiphila</name>
    <dbReference type="NCBI Taxonomy" id="2047982"/>
    <lineage>
        <taxon>Bacteria</taxon>
        <taxon>Pseudomonadati</taxon>
        <taxon>Bacteroidota</taxon>
        <taxon>Flavobacteriia</taxon>
        <taxon>Flavobacteriales</taxon>
        <taxon>Flavobacteriaceae</taxon>
        <taxon>Aquimarina</taxon>
    </lineage>
</organism>
<accession>A0A554VG06</accession>
<feature type="transmembrane region" description="Helical" evidence="1">
    <location>
        <begin position="89"/>
        <end position="108"/>
    </location>
</feature>
<keyword evidence="3" id="KW-1185">Reference proteome</keyword>
<feature type="transmembrane region" description="Helical" evidence="1">
    <location>
        <begin position="7"/>
        <end position="25"/>
    </location>
</feature>
<keyword evidence="1" id="KW-0472">Membrane</keyword>
<evidence type="ECO:0000313" key="2">
    <source>
        <dbReference type="EMBL" id="TSE06269.1"/>
    </source>
</evidence>
<proteinExistence type="predicted"/>